<evidence type="ECO:0000313" key="8">
    <source>
        <dbReference type="Proteomes" id="UP001318040"/>
    </source>
</evidence>
<dbReference type="SUPFAM" id="SSF54928">
    <property type="entry name" value="RNA-binding domain, RBD"/>
    <property type="match status" value="1"/>
</dbReference>
<dbReference type="AlphaFoldDB" id="A0AAJ7WW49"/>
<keyword evidence="2" id="KW-0489">Methyltransferase</keyword>
<dbReference type="KEGG" id="pmrn:116943546"/>
<proteinExistence type="predicted"/>
<evidence type="ECO:0000256" key="4">
    <source>
        <dbReference type="ARBA" id="ARBA00022833"/>
    </source>
</evidence>
<dbReference type="GO" id="GO:0008757">
    <property type="term" value="F:S-adenosylmethionine-dependent methyltransferase activity"/>
    <property type="evidence" value="ECO:0007669"/>
    <property type="project" value="InterPro"/>
</dbReference>
<feature type="region of interest" description="Disordered" evidence="6">
    <location>
        <begin position="1"/>
        <end position="39"/>
    </location>
</feature>
<feature type="compositionally biased region" description="Acidic residues" evidence="6">
    <location>
        <begin position="452"/>
        <end position="467"/>
    </location>
</feature>
<dbReference type="InterPro" id="IPR051422">
    <property type="entry name" value="AlkB_tRNA_MeTrf/Diox"/>
</dbReference>
<dbReference type="InterPro" id="IPR005123">
    <property type="entry name" value="Oxoglu/Fe-dep_dioxygenase_dom"/>
</dbReference>
<dbReference type="PANTHER" id="PTHR13069:SF21">
    <property type="entry name" value="ALKYLATED DNA REPAIR PROTEIN ALKB HOMOLOG 8"/>
    <property type="match status" value="1"/>
</dbReference>
<dbReference type="GO" id="GO:0106335">
    <property type="term" value="F:tRNA (5-carboxymethyluridine(34)-5-O)-methyltransferase activity"/>
    <property type="evidence" value="ECO:0007669"/>
    <property type="project" value="TreeGrafter"/>
</dbReference>
<feature type="region of interest" description="Disordered" evidence="6">
    <location>
        <begin position="315"/>
        <end position="362"/>
    </location>
</feature>
<feature type="region of interest" description="Disordered" evidence="6">
    <location>
        <begin position="378"/>
        <end position="474"/>
    </location>
</feature>
<sequence length="774" mass="84822">MEAAAAPPSPRGRAEGAGHERGGRKVRETKADRKGERRRRKARLTLLRLDGVQTVDHATQHLLIANGGLGNGVARTTLLELMGAQGHLEALETPRGRPYAFASFSRVHEAEGARRKLDGCSVSSAVATTPVTLHLCHVERVPIQESCTEALPPGLKLIPDCVSSEYEDQLLSCLDWSRRQPTAQQSLKHRCVQHFGYEFRYDNNNVDKDKPLDRGVPTMCDELVDKCLSAGYIQHRPNQLTVNQYQPGQGIPPHIDTHSAFEDGIMSLSLGASTVMEFRHPDGSHASVLLPRRSLLVMAGESRYLWSHGYHPPRHQVHAGSHSNPGITPRKFDVVPAPPPPPGDGAEGPQGSTLAQRGVRTSFTFRTVRREPCRCRYPSVCDSQAGQQNLQTPSSRSPINEPLPSTAGLTTSSATHLGPSEESRGPDRVSRAVATERVQVAAFSHPGRSVDAEDDDDDDDEEEEEGDAAQRLETEHVHRVYEQIADHFSSTRHSPWPRVAAFVRGLRPGALVCDVGCGNGKYLGLAEGSYVFGCDRSAGLVGICEQRGFQALVCDALALPVRTGACDACLSIAIIHHLSTEERRLKALRELLRILRPGGRALVYVWALEQKYRQARSKYLKPKHGEMVGGGTGPQPVVGVGETADHEKGTSSTPTNGVKSPCDDVAESSRPAEPAPAPPEPRRAPGMPTRGHLPVHTNRTPFRAQDVLVPWHHRRQGETPGQPERACEEAPVYHRYYHVFREGELEALCARLDGARVLLSYYDQGNWCVVVEKC</sequence>
<dbReference type="Proteomes" id="UP001318040">
    <property type="component" value="Chromosome 18"/>
</dbReference>
<feature type="compositionally biased region" description="Basic and acidic residues" evidence="6">
    <location>
        <begin position="419"/>
        <end position="430"/>
    </location>
</feature>
<reference evidence="9" key="1">
    <citation type="submission" date="2025-08" db="UniProtKB">
        <authorList>
            <consortium name="RefSeq"/>
        </authorList>
    </citation>
    <scope>IDENTIFICATION</scope>
    <source>
        <tissue evidence="9">Sperm</tissue>
    </source>
</reference>
<dbReference type="InterPro" id="IPR029063">
    <property type="entry name" value="SAM-dependent_MTases_sf"/>
</dbReference>
<keyword evidence="3" id="KW-0808">Transferase</keyword>
<dbReference type="Gene3D" id="2.60.120.590">
    <property type="entry name" value="Alpha-ketoglutarate-dependent dioxygenase AlkB-like"/>
    <property type="match status" value="1"/>
</dbReference>
<dbReference type="InterPro" id="IPR037151">
    <property type="entry name" value="AlkB-like_sf"/>
</dbReference>
<protein>
    <submittedName>
        <fullName evidence="9">Alkylated DNA repair protein alkB homolog 8 isoform X1</fullName>
    </submittedName>
</protein>
<evidence type="ECO:0000256" key="1">
    <source>
        <dbReference type="ARBA" id="ARBA00001954"/>
    </source>
</evidence>
<dbReference type="GO" id="GO:0005737">
    <property type="term" value="C:cytoplasm"/>
    <property type="evidence" value="ECO:0007669"/>
    <property type="project" value="TreeGrafter"/>
</dbReference>
<dbReference type="InterPro" id="IPR012677">
    <property type="entry name" value="Nucleotide-bd_a/b_plait_sf"/>
</dbReference>
<keyword evidence="5" id="KW-0694">RNA-binding</keyword>
<evidence type="ECO:0000256" key="3">
    <source>
        <dbReference type="ARBA" id="ARBA00022679"/>
    </source>
</evidence>
<organism evidence="8 9">
    <name type="scientific">Petromyzon marinus</name>
    <name type="common">Sea lamprey</name>
    <dbReference type="NCBI Taxonomy" id="7757"/>
    <lineage>
        <taxon>Eukaryota</taxon>
        <taxon>Metazoa</taxon>
        <taxon>Chordata</taxon>
        <taxon>Craniata</taxon>
        <taxon>Vertebrata</taxon>
        <taxon>Cyclostomata</taxon>
        <taxon>Hyperoartia</taxon>
        <taxon>Petromyzontiformes</taxon>
        <taxon>Petromyzontidae</taxon>
        <taxon>Petromyzon</taxon>
    </lineage>
</organism>
<evidence type="ECO:0000313" key="9">
    <source>
        <dbReference type="RefSeq" id="XP_032812359.1"/>
    </source>
</evidence>
<evidence type="ECO:0000259" key="7">
    <source>
        <dbReference type="PROSITE" id="PS51471"/>
    </source>
</evidence>
<feature type="region of interest" description="Disordered" evidence="6">
    <location>
        <begin position="623"/>
        <end position="701"/>
    </location>
</feature>
<dbReference type="GO" id="GO:0002098">
    <property type="term" value="P:tRNA wobble uridine modification"/>
    <property type="evidence" value="ECO:0007669"/>
    <property type="project" value="TreeGrafter"/>
</dbReference>
<keyword evidence="4" id="KW-0862">Zinc</keyword>
<feature type="domain" description="Fe2OG dioxygenase" evidence="7">
    <location>
        <begin position="236"/>
        <end position="369"/>
    </location>
</feature>
<dbReference type="SUPFAM" id="SSF53335">
    <property type="entry name" value="S-adenosyl-L-methionine-dependent methyltransferases"/>
    <property type="match status" value="1"/>
</dbReference>
<accession>A0AAJ7WW49</accession>
<dbReference type="Gene3D" id="3.30.70.330">
    <property type="match status" value="1"/>
</dbReference>
<evidence type="ECO:0000256" key="5">
    <source>
        <dbReference type="ARBA" id="ARBA00022884"/>
    </source>
</evidence>
<dbReference type="InterPro" id="IPR035979">
    <property type="entry name" value="RBD_domain_sf"/>
</dbReference>
<dbReference type="Gene3D" id="3.40.50.150">
    <property type="entry name" value="Vaccinia Virus protein VP39"/>
    <property type="match status" value="1"/>
</dbReference>
<dbReference type="GO" id="GO:0005634">
    <property type="term" value="C:nucleus"/>
    <property type="evidence" value="ECO:0007669"/>
    <property type="project" value="TreeGrafter"/>
</dbReference>
<dbReference type="SUPFAM" id="SSF51197">
    <property type="entry name" value="Clavaminate synthase-like"/>
    <property type="match status" value="1"/>
</dbReference>
<evidence type="ECO:0000256" key="2">
    <source>
        <dbReference type="ARBA" id="ARBA00022603"/>
    </source>
</evidence>
<name>A0AAJ7WW49_PETMA</name>
<dbReference type="GO" id="GO:0030488">
    <property type="term" value="P:tRNA methylation"/>
    <property type="evidence" value="ECO:0007669"/>
    <property type="project" value="TreeGrafter"/>
</dbReference>
<feature type="compositionally biased region" description="Basic and acidic residues" evidence="6">
    <location>
        <begin position="12"/>
        <end position="35"/>
    </location>
</feature>
<feature type="compositionally biased region" description="Polar residues" evidence="6">
    <location>
        <begin position="381"/>
        <end position="398"/>
    </location>
</feature>
<comment type="cofactor">
    <cofactor evidence="1">
        <name>Fe(2+)</name>
        <dbReference type="ChEBI" id="CHEBI:29033"/>
    </cofactor>
</comment>
<dbReference type="PANTHER" id="PTHR13069">
    <property type="entry name" value="ALKYLATED DNA REPAIR PROTEIN ALKB HOMOLOG 8"/>
    <property type="match status" value="1"/>
</dbReference>
<dbReference type="CTD" id="91801"/>
<dbReference type="Pfam" id="PF08241">
    <property type="entry name" value="Methyltransf_11"/>
    <property type="match status" value="1"/>
</dbReference>
<evidence type="ECO:0000256" key="6">
    <source>
        <dbReference type="SAM" id="MobiDB-lite"/>
    </source>
</evidence>
<dbReference type="CDD" id="cd02440">
    <property type="entry name" value="AdoMet_MTases"/>
    <property type="match status" value="1"/>
</dbReference>
<dbReference type="Pfam" id="PF13532">
    <property type="entry name" value="2OG-FeII_Oxy_2"/>
    <property type="match status" value="1"/>
</dbReference>
<dbReference type="InterPro" id="IPR013216">
    <property type="entry name" value="Methyltransf_11"/>
</dbReference>
<gene>
    <name evidence="9" type="primary">ALKBH8</name>
</gene>
<dbReference type="PROSITE" id="PS51471">
    <property type="entry name" value="FE2OG_OXY"/>
    <property type="match status" value="1"/>
</dbReference>
<keyword evidence="8" id="KW-1185">Reference proteome</keyword>
<dbReference type="InterPro" id="IPR027450">
    <property type="entry name" value="AlkB-like"/>
</dbReference>
<dbReference type="GO" id="GO:0000049">
    <property type="term" value="F:tRNA binding"/>
    <property type="evidence" value="ECO:0007669"/>
    <property type="project" value="TreeGrafter"/>
</dbReference>
<dbReference type="RefSeq" id="XP_032812359.1">
    <property type="nucleotide sequence ID" value="XM_032956468.1"/>
</dbReference>